<comment type="subcellular location">
    <subcellularLocation>
        <location evidence="1">Cell membrane</location>
        <topology evidence="1">Single-pass type I membrane protein</topology>
    </subcellularLocation>
</comment>
<evidence type="ECO:0000256" key="3">
    <source>
        <dbReference type="ARBA" id="ARBA00008536"/>
    </source>
</evidence>
<dbReference type="InterPro" id="IPR013320">
    <property type="entry name" value="ConA-like_dom_sf"/>
</dbReference>
<accession>A0AAE1JX28</accession>
<evidence type="ECO:0000256" key="12">
    <source>
        <dbReference type="ARBA" id="ARBA00022840"/>
    </source>
</evidence>
<dbReference type="GO" id="GO:0005886">
    <property type="term" value="C:plasma membrane"/>
    <property type="evidence" value="ECO:0007669"/>
    <property type="project" value="UniProtKB-SubCell"/>
</dbReference>
<evidence type="ECO:0000256" key="4">
    <source>
        <dbReference type="ARBA" id="ARBA00010217"/>
    </source>
</evidence>
<feature type="chain" id="PRO_5041930152" description="Protein kinase domain-containing protein" evidence="19">
    <location>
        <begin position="19"/>
        <end position="685"/>
    </location>
</feature>
<dbReference type="InterPro" id="IPR017441">
    <property type="entry name" value="Protein_kinase_ATP_BS"/>
</dbReference>
<evidence type="ECO:0000256" key="9">
    <source>
        <dbReference type="ARBA" id="ARBA00022734"/>
    </source>
</evidence>
<comment type="similarity">
    <text evidence="3">In the N-terminal section; belongs to the leguminous lectin family.</text>
</comment>
<dbReference type="FunFam" id="1.10.510.10:FF:000240">
    <property type="entry name" value="Lectin-domain containing receptor kinase A4.3"/>
    <property type="match status" value="1"/>
</dbReference>
<dbReference type="InterPro" id="IPR000719">
    <property type="entry name" value="Prot_kinase_dom"/>
</dbReference>
<dbReference type="InterPro" id="IPR008271">
    <property type="entry name" value="Ser/Thr_kinase_AS"/>
</dbReference>
<evidence type="ECO:0000256" key="1">
    <source>
        <dbReference type="ARBA" id="ARBA00004251"/>
    </source>
</evidence>
<dbReference type="SUPFAM" id="SSF49899">
    <property type="entry name" value="Concanavalin A-like lectins/glucanases"/>
    <property type="match status" value="1"/>
</dbReference>
<dbReference type="Pfam" id="PF00139">
    <property type="entry name" value="Lectin_legB"/>
    <property type="match status" value="1"/>
</dbReference>
<dbReference type="SUPFAM" id="SSF56112">
    <property type="entry name" value="Protein kinase-like (PK-like)"/>
    <property type="match status" value="1"/>
</dbReference>
<evidence type="ECO:0000256" key="10">
    <source>
        <dbReference type="ARBA" id="ARBA00022741"/>
    </source>
</evidence>
<dbReference type="GO" id="GO:0005524">
    <property type="term" value="F:ATP binding"/>
    <property type="evidence" value="ECO:0007669"/>
    <property type="project" value="UniProtKB-UniRule"/>
</dbReference>
<dbReference type="InterPro" id="IPR011009">
    <property type="entry name" value="Kinase-like_dom_sf"/>
</dbReference>
<evidence type="ECO:0000313" key="21">
    <source>
        <dbReference type="EMBL" id="KAK4277158.1"/>
    </source>
</evidence>
<evidence type="ECO:0000313" key="22">
    <source>
        <dbReference type="Proteomes" id="UP001293593"/>
    </source>
</evidence>
<keyword evidence="15" id="KW-0675">Receptor</keyword>
<sequence>MLVLLLVSASLLIEACSGSMIDLTTFSFASFSPESCSSGELLCMGSATSGEGHLRLTPEPWINSSLPRSSAMNKIGRVLYPQRVRPWPASISTSFTIRINPMDNNSTISGDGLTFVFASNQNPSPPSSYGSYLGLFDHSTQGESLQQIAVEFGTFKNEFDRDGNHVGVVTGSIISPVATENLNPIGIKLNSGQPILVKIEYDGSINMLYVSLGYSESTLKSVLNLTLDLPNIVPDTVFVGFTASTGNTLPESHEILNWVFTSAPLPSLCANNKPSKNEIIIKIILIIVIPILLAILASSFPFIWVTMKKRKRKIDKRGDNNRQHVIDQCSSIVAPDIPKEFTFKQLSMATSSFRKENLLGRGGFGSVYKGLLFNPAKTIAVKKISANSKQGEREYFAEICTIGRLRHKNLVQLLGWCHEDEYLLLVYEYMQNGSLDRFIGEDIMNWQTRHKILVGLASALLYLHEDCGNPVVHRDVKPNNVMLDSDYNAHLGDFGLARLLYNEESAITNLAGTPGYLAPEIGFTGKATPESDVYSFGMVVLEVICGRRSTKGNKDNYNLVDYVWNMHSENALTECVDALLGDEFDEEEVRRALMVGLACLSLDPVFRPKMRKVVHILLDPNEPLMELPMLRPLGVYVSISSSTSRTSNFGSTRGHSHQILHSRTSSLEEISIVYDQQFSELASRY</sequence>
<dbReference type="PROSITE" id="PS00108">
    <property type="entry name" value="PROTEIN_KINASE_ST"/>
    <property type="match status" value="1"/>
</dbReference>
<evidence type="ECO:0000256" key="19">
    <source>
        <dbReference type="SAM" id="SignalP"/>
    </source>
</evidence>
<keyword evidence="9" id="KW-0430">Lectin</keyword>
<evidence type="ECO:0000256" key="5">
    <source>
        <dbReference type="ARBA" id="ARBA00022475"/>
    </source>
</evidence>
<feature type="binding site" evidence="17">
    <location>
        <position position="383"/>
    </location>
    <ligand>
        <name>ATP</name>
        <dbReference type="ChEBI" id="CHEBI:30616"/>
    </ligand>
</feature>
<dbReference type="CDD" id="cd14066">
    <property type="entry name" value="STKc_IRAK"/>
    <property type="match status" value="1"/>
</dbReference>
<keyword evidence="12 17" id="KW-0067">ATP-binding</keyword>
<dbReference type="GO" id="GO:0004672">
    <property type="term" value="F:protein kinase activity"/>
    <property type="evidence" value="ECO:0007669"/>
    <property type="project" value="InterPro"/>
</dbReference>
<dbReference type="PROSITE" id="PS00107">
    <property type="entry name" value="PROTEIN_KINASE_ATP"/>
    <property type="match status" value="1"/>
</dbReference>
<dbReference type="GO" id="GO:0030246">
    <property type="term" value="F:carbohydrate binding"/>
    <property type="evidence" value="ECO:0007669"/>
    <property type="project" value="UniProtKB-KW"/>
</dbReference>
<dbReference type="PROSITE" id="PS50011">
    <property type="entry name" value="PROTEIN_KINASE_DOM"/>
    <property type="match status" value="1"/>
</dbReference>
<evidence type="ECO:0000256" key="7">
    <source>
        <dbReference type="ARBA" id="ARBA00022692"/>
    </source>
</evidence>
<keyword evidence="11" id="KW-0418">Kinase</keyword>
<feature type="transmembrane region" description="Helical" evidence="18">
    <location>
        <begin position="279"/>
        <end position="307"/>
    </location>
</feature>
<keyword evidence="7 18" id="KW-0812">Transmembrane</keyword>
<dbReference type="AlphaFoldDB" id="A0AAE1JX28"/>
<name>A0AAE1JX28_9FABA</name>
<keyword evidence="16" id="KW-0325">Glycoprotein</keyword>
<evidence type="ECO:0000256" key="8">
    <source>
        <dbReference type="ARBA" id="ARBA00022729"/>
    </source>
</evidence>
<keyword evidence="5" id="KW-1003">Cell membrane</keyword>
<keyword evidence="14 18" id="KW-0472">Membrane</keyword>
<organism evidence="21 22">
    <name type="scientific">Acacia crassicarpa</name>
    <name type="common">northern wattle</name>
    <dbReference type="NCBI Taxonomy" id="499986"/>
    <lineage>
        <taxon>Eukaryota</taxon>
        <taxon>Viridiplantae</taxon>
        <taxon>Streptophyta</taxon>
        <taxon>Embryophyta</taxon>
        <taxon>Tracheophyta</taxon>
        <taxon>Spermatophyta</taxon>
        <taxon>Magnoliopsida</taxon>
        <taxon>eudicotyledons</taxon>
        <taxon>Gunneridae</taxon>
        <taxon>Pentapetalae</taxon>
        <taxon>rosids</taxon>
        <taxon>fabids</taxon>
        <taxon>Fabales</taxon>
        <taxon>Fabaceae</taxon>
        <taxon>Caesalpinioideae</taxon>
        <taxon>mimosoid clade</taxon>
        <taxon>Acacieae</taxon>
        <taxon>Acacia</taxon>
    </lineage>
</organism>
<dbReference type="InterPro" id="IPR001220">
    <property type="entry name" value="Legume_lectin_dom"/>
</dbReference>
<dbReference type="PANTHER" id="PTHR27007">
    <property type="match status" value="1"/>
</dbReference>
<dbReference type="EMBL" id="JAWXYG010000003">
    <property type="protein sequence ID" value="KAK4277158.1"/>
    <property type="molecule type" value="Genomic_DNA"/>
</dbReference>
<dbReference type="CDD" id="cd06899">
    <property type="entry name" value="lectin_legume_LecRK_Arcelin_ConA"/>
    <property type="match status" value="1"/>
</dbReference>
<evidence type="ECO:0000256" key="14">
    <source>
        <dbReference type="ARBA" id="ARBA00023136"/>
    </source>
</evidence>
<keyword evidence="6" id="KW-0808">Transferase</keyword>
<keyword evidence="13 18" id="KW-1133">Transmembrane helix</keyword>
<comment type="similarity">
    <text evidence="2">Belongs to the leguminous lectin family.</text>
</comment>
<dbReference type="Gene3D" id="1.10.510.10">
    <property type="entry name" value="Transferase(Phosphotransferase) domain 1"/>
    <property type="match status" value="1"/>
</dbReference>
<reference evidence="21" key="1">
    <citation type="submission" date="2023-10" db="EMBL/GenBank/DDBJ databases">
        <title>Chromosome-level genome of the transformable northern wattle, Acacia crassicarpa.</title>
        <authorList>
            <person name="Massaro I."/>
            <person name="Sinha N.R."/>
            <person name="Poethig S."/>
            <person name="Leichty A.R."/>
        </authorList>
    </citation>
    <scope>NUCLEOTIDE SEQUENCE</scope>
    <source>
        <strain evidence="21">Acra3RX</strain>
        <tissue evidence="21">Leaf</tissue>
    </source>
</reference>
<evidence type="ECO:0000256" key="18">
    <source>
        <dbReference type="SAM" id="Phobius"/>
    </source>
</evidence>
<dbReference type="InterPro" id="IPR050528">
    <property type="entry name" value="L-type_Lectin-RKs"/>
</dbReference>
<comment type="similarity">
    <text evidence="4">In the C-terminal section; belongs to the protein kinase superfamily. Ser/Thr protein kinase family.</text>
</comment>
<proteinExistence type="inferred from homology"/>
<dbReference type="Gene3D" id="3.30.200.20">
    <property type="entry name" value="Phosphorylase Kinase, domain 1"/>
    <property type="match status" value="1"/>
</dbReference>
<feature type="domain" description="Protein kinase" evidence="20">
    <location>
        <begin position="353"/>
        <end position="618"/>
    </location>
</feature>
<dbReference type="Proteomes" id="UP001293593">
    <property type="component" value="Unassembled WGS sequence"/>
</dbReference>
<dbReference type="Gene3D" id="2.60.120.200">
    <property type="match status" value="1"/>
</dbReference>
<dbReference type="FunFam" id="3.30.200.20:FF:000178">
    <property type="entry name" value="serine/threonine-protein kinase PBS1-like"/>
    <property type="match status" value="1"/>
</dbReference>
<keyword evidence="10 17" id="KW-0547">Nucleotide-binding</keyword>
<protein>
    <recommendedName>
        <fullName evidence="20">Protein kinase domain-containing protein</fullName>
    </recommendedName>
</protein>
<evidence type="ECO:0000259" key="20">
    <source>
        <dbReference type="PROSITE" id="PS50011"/>
    </source>
</evidence>
<evidence type="ECO:0000256" key="11">
    <source>
        <dbReference type="ARBA" id="ARBA00022777"/>
    </source>
</evidence>
<evidence type="ECO:0000256" key="17">
    <source>
        <dbReference type="PROSITE-ProRule" id="PRU10141"/>
    </source>
</evidence>
<evidence type="ECO:0000256" key="13">
    <source>
        <dbReference type="ARBA" id="ARBA00022989"/>
    </source>
</evidence>
<gene>
    <name evidence="21" type="ORF">QN277_015199</name>
</gene>
<comment type="caution">
    <text evidence="21">The sequence shown here is derived from an EMBL/GenBank/DDBJ whole genome shotgun (WGS) entry which is preliminary data.</text>
</comment>
<evidence type="ECO:0000256" key="2">
    <source>
        <dbReference type="ARBA" id="ARBA00007606"/>
    </source>
</evidence>
<evidence type="ECO:0000256" key="16">
    <source>
        <dbReference type="ARBA" id="ARBA00023180"/>
    </source>
</evidence>
<evidence type="ECO:0000256" key="15">
    <source>
        <dbReference type="ARBA" id="ARBA00023170"/>
    </source>
</evidence>
<feature type="signal peptide" evidence="19">
    <location>
        <begin position="1"/>
        <end position="18"/>
    </location>
</feature>
<keyword evidence="22" id="KW-1185">Reference proteome</keyword>
<evidence type="ECO:0000256" key="6">
    <source>
        <dbReference type="ARBA" id="ARBA00022679"/>
    </source>
</evidence>
<keyword evidence="8 19" id="KW-0732">Signal</keyword>
<dbReference type="GO" id="GO:0002229">
    <property type="term" value="P:defense response to oomycetes"/>
    <property type="evidence" value="ECO:0007669"/>
    <property type="project" value="UniProtKB-ARBA"/>
</dbReference>
<dbReference type="Pfam" id="PF00069">
    <property type="entry name" value="Pkinase"/>
    <property type="match status" value="1"/>
</dbReference>
<dbReference type="SMART" id="SM00220">
    <property type="entry name" value="S_TKc"/>
    <property type="match status" value="1"/>
</dbReference>